<name>A0A0C3S2A9_PHLG1</name>
<dbReference type="HOGENOM" id="CLU_1816496_0_0_1"/>
<accession>A0A0C3S2A9</accession>
<gene>
    <name evidence="2" type="ORF">PHLGIDRAFT_334416</name>
</gene>
<reference evidence="2 3" key="1">
    <citation type="journal article" date="2014" name="PLoS Genet.">
        <title>Analysis of the Phlebiopsis gigantea genome, transcriptome and secretome provides insight into its pioneer colonization strategies of wood.</title>
        <authorList>
            <person name="Hori C."/>
            <person name="Ishida T."/>
            <person name="Igarashi K."/>
            <person name="Samejima M."/>
            <person name="Suzuki H."/>
            <person name="Master E."/>
            <person name="Ferreira P."/>
            <person name="Ruiz-Duenas F.J."/>
            <person name="Held B."/>
            <person name="Canessa P."/>
            <person name="Larrondo L.F."/>
            <person name="Schmoll M."/>
            <person name="Druzhinina I.S."/>
            <person name="Kubicek C.P."/>
            <person name="Gaskell J.A."/>
            <person name="Kersten P."/>
            <person name="St John F."/>
            <person name="Glasner J."/>
            <person name="Sabat G."/>
            <person name="Splinter BonDurant S."/>
            <person name="Syed K."/>
            <person name="Yadav J."/>
            <person name="Mgbeahuruike A.C."/>
            <person name="Kovalchuk A."/>
            <person name="Asiegbu F.O."/>
            <person name="Lackner G."/>
            <person name="Hoffmeister D."/>
            <person name="Rencoret J."/>
            <person name="Gutierrez A."/>
            <person name="Sun H."/>
            <person name="Lindquist E."/>
            <person name="Barry K."/>
            <person name="Riley R."/>
            <person name="Grigoriev I.V."/>
            <person name="Henrissat B."/>
            <person name="Kues U."/>
            <person name="Berka R.M."/>
            <person name="Martinez A.T."/>
            <person name="Covert S.F."/>
            <person name="Blanchette R.A."/>
            <person name="Cullen D."/>
        </authorList>
    </citation>
    <scope>NUCLEOTIDE SEQUENCE [LARGE SCALE GENOMIC DNA]</scope>
    <source>
        <strain evidence="2 3">11061_1 CR5-6</strain>
    </source>
</reference>
<protein>
    <submittedName>
        <fullName evidence="2">Uncharacterized protein</fullName>
    </submittedName>
</protein>
<dbReference type="Proteomes" id="UP000053257">
    <property type="component" value="Unassembled WGS sequence"/>
</dbReference>
<evidence type="ECO:0000313" key="2">
    <source>
        <dbReference type="EMBL" id="KIP09366.1"/>
    </source>
</evidence>
<evidence type="ECO:0000256" key="1">
    <source>
        <dbReference type="SAM" id="MobiDB-lite"/>
    </source>
</evidence>
<sequence length="142" mass="15073">MEKNNSLFLMAEKVRGLNGILAQIINACRGFGFSASIQAQGSQPDIPPNTIVGRPSAPGAAAEPSTKNKTGHPTQNAFEILGKRKQPPDSNSLDSDPRLAAAVNRALQIGNNKPPATKKPKTTSDKPKTRKKGKGKAKVCIY</sequence>
<feature type="region of interest" description="Disordered" evidence="1">
    <location>
        <begin position="38"/>
        <end position="142"/>
    </location>
</feature>
<organism evidence="2 3">
    <name type="scientific">Phlebiopsis gigantea (strain 11061_1 CR5-6)</name>
    <name type="common">White-rot fungus</name>
    <name type="synonym">Peniophora gigantea</name>
    <dbReference type="NCBI Taxonomy" id="745531"/>
    <lineage>
        <taxon>Eukaryota</taxon>
        <taxon>Fungi</taxon>
        <taxon>Dikarya</taxon>
        <taxon>Basidiomycota</taxon>
        <taxon>Agaricomycotina</taxon>
        <taxon>Agaricomycetes</taxon>
        <taxon>Polyporales</taxon>
        <taxon>Phanerochaetaceae</taxon>
        <taxon>Phlebiopsis</taxon>
    </lineage>
</organism>
<dbReference type="EMBL" id="KN840467">
    <property type="protein sequence ID" value="KIP09366.1"/>
    <property type="molecule type" value="Genomic_DNA"/>
</dbReference>
<feature type="compositionally biased region" description="Polar residues" evidence="1">
    <location>
        <begin position="65"/>
        <end position="77"/>
    </location>
</feature>
<dbReference type="AlphaFoldDB" id="A0A0C3S2A9"/>
<proteinExistence type="predicted"/>
<evidence type="ECO:0000313" key="3">
    <source>
        <dbReference type="Proteomes" id="UP000053257"/>
    </source>
</evidence>
<feature type="compositionally biased region" description="Basic residues" evidence="1">
    <location>
        <begin position="128"/>
        <end position="142"/>
    </location>
</feature>
<keyword evidence="3" id="KW-1185">Reference proteome</keyword>